<comment type="caution">
    <text evidence="1">The sequence shown here is derived from an EMBL/GenBank/DDBJ whole genome shotgun (WGS) entry which is preliminary data.</text>
</comment>
<dbReference type="Gene3D" id="3.30.70.1200">
    <property type="entry name" value="Crispr-associated protein, domain 1"/>
    <property type="match status" value="1"/>
</dbReference>
<gene>
    <name evidence="1" type="primary">cse3</name>
    <name evidence="1" type="ORF">SPSYN_01691</name>
</gene>
<reference evidence="1" key="1">
    <citation type="submission" date="2016-02" db="EMBL/GenBank/DDBJ databases">
        <title>Draft Genome Sequence of Sporotomaculum syntrophicum Strain FB, a Syntrophic Benzoate Degrader.</title>
        <authorList>
            <person name="Nobu M.K."/>
            <person name="Narihiro T."/>
            <person name="Qiu Y.-L."/>
            <person name="Ohashi A."/>
            <person name="Liu W.-T."/>
            <person name="Yuji S."/>
        </authorList>
    </citation>
    <scope>NUCLEOTIDE SEQUENCE</scope>
    <source>
        <strain evidence="1">FB</strain>
    </source>
</reference>
<dbReference type="RefSeq" id="WP_161821998.1">
    <property type="nucleotide sequence ID" value="NZ_LSRS01000003.1"/>
</dbReference>
<dbReference type="AlphaFoldDB" id="A0A9D2WR39"/>
<keyword evidence="1" id="KW-0378">Hydrolase</keyword>
<evidence type="ECO:0000313" key="2">
    <source>
        <dbReference type="Proteomes" id="UP000798488"/>
    </source>
</evidence>
<dbReference type="SMART" id="SM01101">
    <property type="entry name" value="CRISPR_assoc"/>
    <property type="match status" value="1"/>
</dbReference>
<dbReference type="Proteomes" id="UP000798488">
    <property type="component" value="Unassembled WGS sequence"/>
</dbReference>
<proteinExistence type="predicted"/>
<dbReference type="GO" id="GO:0016787">
    <property type="term" value="F:hydrolase activity"/>
    <property type="evidence" value="ECO:0007669"/>
    <property type="project" value="UniProtKB-KW"/>
</dbReference>
<dbReference type="EMBL" id="LSRS01000003">
    <property type="protein sequence ID" value="KAF1085548.1"/>
    <property type="molecule type" value="Genomic_DNA"/>
</dbReference>
<protein>
    <submittedName>
        <fullName evidence="1">CRISPR-associated endoribonuclease Cse3</fullName>
        <ecNumber evidence="1">3.1.-.-</ecNumber>
    </submittedName>
</protein>
<accession>A0A9D2WR39</accession>
<dbReference type="InterPro" id="IPR010179">
    <property type="entry name" value="CRISPR-assoc_prot_Cse3"/>
</dbReference>
<dbReference type="Gene3D" id="3.30.70.1210">
    <property type="entry name" value="Crispr-associated protein, domain 2"/>
    <property type="match status" value="1"/>
</dbReference>
<organism evidence="1 2">
    <name type="scientific">Sporotomaculum syntrophicum</name>
    <dbReference type="NCBI Taxonomy" id="182264"/>
    <lineage>
        <taxon>Bacteria</taxon>
        <taxon>Bacillati</taxon>
        <taxon>Bacillota</taxon>
        <taxon>Clostridia</taxon>
        <taxon>Eubacteriales</taxon>
        <taxon>Desulfallaceae</taxon>
        <taxon>Sporotomaculum</taxon>
    </lineage>
</organism>
<keyword evidence="2" id="KW-1185">Reference proteome</keyword>
<dbReference type="EC" id="3.1.-.-" evidence="1"/>
<dbReference type="CDD" id="cd09727">
    <property type="entry name" value="Cas6_I-E"/>
    <property type="match status" value="1"/>
</dbReference>
<dbReference type="OrthoDB" id="9795689at2"/>
<dbReference type="Pfam" id="PF08798">
    <property type="entry name" value="CRISPR_assoc"/>
    <property type="match status" value="1"/>
</dbReference>
<name>A0A9D2WR39_9FIRM</name>
<dbReference type="NCBIfam" id="TIGR01907">
    <property type="entry name" value="casE_Cse3"/>
    <property type="match status" value="1"/>
</dbReference>
<dbReference type="SUPFAM" id="SSF117987">
    <property type="entry name" value="CRISPR-associated protein"/>
    <property type="match status" value="2"/>
</dbReference>
<sequence length="213" mass="24076">MYLSRIEVNPRRRQTMLALSSPQIMHAALESSFPNTAGETKRNLWRVDQLNQSLYVLLQSRQKPDFTHIVEQFGWPAAEQTWETKEYDAFLARLKDGQTWRFRLRANPVHSVKEKDAPGRGRVLGHITVEQQKQWLSGRATANGFNLDNSAGFDVVQRETKKFTRSGKPVTLSVAAFEGVLLIENVETFVQSLLAGIGRAKAYGCGLMTLARL</sequence>
<evidence type="ECO:0000313" key="1">
    <source>
        <dbReference type="EMBL" id="KAF1085548.1"/>
    </source>
</evidence>